<dbReference type="InterPro" id="IPR036390">
    <property type="entry name" value="WH_DNA-bd_sf"/>
</dbReference>
<proteinExistence type="inferred from homology"/>
<evidence type="ECO:0000256" key="4">
    <source>
        <dbReference type="SAM" id="MobiDB-lite"/>
    </source>
</evidence>
<dbReference type="GO" id="GO:0016787">
    <property type="term" value="F:hydrolase activity"/>
    <property type="evidence" value="ECO:0007669"/>
    <property type="project" value="UniProtKB-KW"/>
</dbReference>
<dbReference type="EMBL" id="DULP01000061">
    <property type="protein sequence ID" value="HHW33255.1"/>
    <property type="molecule type" value="Genomic_DNA"/>
</dbReference>
<dbReference type="EC" id="3.6.4.12" evidence="8"/>
<evidence type="ECO:0000256" key="1">
    <source>
        <dbReference type="ARBA" id="ARBA00022741"/>
    </source>
</evidence>
<dbReference type="Gene3D" id="1.10.8.60">
    <property type="match status" value="1"/>
</dbReference>
<dbReference type="Pfam" id="PF05496">
    <property type="entry name" value="RuvB_N"/>
    <property type="match status" value="1"/>
</dbReference>
<keyword evidence="8" id="KW-0378">Hydrolase</keyword>
<feature type="non-terminal residue" evidence="8">
    <location>
        <position position="1"/>
    </location>
</feature>
<dbReference type="InterPro" id="IPR004605">
    <property type="entry name" value="DNA_helicase_Holl-junc_RuvB"/>
</dbReference>
<feature type="domain" description="RuvB winged helix C-terminal" evidence="5">
    <location>
        <begin position="132"/>
        <end position="201"/>
    </location>
</feature>
<evidence type="ECO:0000313" key="9">
    <source>
        <dbReference type="Proteomes" id="UP000580830"/>
    </source>
</evidence>
<dbReference type="Proteomes" id="UP000580830">
    <property type="component" value="Unassembled WGS sequence"/>
</dbReference>
<keyword evidence="1" id="KW-0547">Nucleotide-binding</keyword>
<dbReference type="InterPro" id="IPR027417">
    <property type="entry name" value="P-loop_NTPase"/>
</dbReference>
<name>A0A832QWZ0_9RHOB</name>
<evidence type="ECO:0000259" key="6">
    <source>
        <dbReference type="Pfam" id="PF05496"/>
    </source>
</evidence>
<dbReference type="Gene3D" id="3.40.50.300">
    <property type="entry name" value="P-loop containing nucleotide triphosphate hydrolases"/>
    <property type="match status" value="1"/>
</dbReference>
<keyword evidence="3" id="KW-0238">DNA-binding</keyword>
<dbReference type="NCBIfam" id="NF000868">
    <property type="entry name" value="PRK00080.1"/>
    <property type="match status" value="1"/>
</dbReference>
<dbReference type="GO" id="GO:0006310">
    <property type="term" value="P:DNA recombination"/>
    <property type="evidence" value="ECO:0007669"/>
    <property type="project" value="InterPro"/>
</dbReference>
<dbReference type="Gene3D" id="1.10.10.10">
    <property type="entry name" value="Winged helix-like DNA-binding domain superfamily/Winged helix DNA-binding domain"/>
    <property type="match status" value="1"/>
</dbReference>
<protein>
    <submittedName>
        <fullName evidence="8">Holliday junction branch migration DNA helicase RuvB</fullName>
        <ecNumber evidence="8">3.6.4.12</ecNumber>
    </submittedName>
</protein>
<comment type="caution">
    <text evidence="8">The sequence shown here is derived from an EMBL/GenBank/DDBJ whole genome shotgun (WGS) entry which is preliminary data.</text>
</comment>
<dbReference type="InterPro" id="IPR036388">
    <property type="entry name" value="WH-like_DNA-bd_sf"/>
</dbReference>
<evidence type="ECO:0000313" key="8">
    <source>
        <dbReference type="EMBL" id="HHW33255.1"/>
    </source>
</evidence>
<keyword evidence="2" id="KW-0067">ATP-binding</keyword>
<dbReference type="InterPro" id="IPR008824">
    <property type="entry name" value="RuvB-like_N"/>
</dbReference>
<dbReference type="Pfam" id="PF17864">
    <property type="entry name" value="AAA_lid_4"/>
    <property type="match status" value="1"/>
</dbReference>
<feature type="compositionally biased region" description="Polar residues" evidence="4">
    <location>
        <begin position="209"/>
        <end position="218"/>
    </location>
</feature>
<dbReference type="GO" id="GO:0006281">
    <property type="term" value="P:DNA repair"/>
    <property type="evidence" value="ECO:0007669"/>
    <property type="project" value="InterPro"/>
</dbReference>
<feature type="domain" description="RuvB-like AAA+ ATPase" evidence="6">
    <location>
        <begin position="1"/>
        <end position="54"/>
    </location>
</feature>
<keyword evidence="8" id="KW-0347">Helicase</keyword>
<evidence type="ECO:0000259" key="5">
    <source>
        <dbReference type="Pfam" id="PF05491"/>
    </source>
</evidence>
<evidence type="ECO:0000259" key="7">
    <source>
        <dbReference type="Pfam" id="PF17864"/>
    </source>
</evidence>
<accession>A0A832QWZ0</accession>
<dbReference type="InterPro" id="IPR008823">
    <property type="entry name" value="RuvB_wg_C"/>
</dbReference>
<evidence type="ECO:0000256" key="3">
    <source>
        <dbReference type="ARBA" id="ARBA00023125"/>
    </source>
</evidence>
<dbReference type="GO" id="GO:0009378">
    <property type="term" value="F:four-way junction helicase activity"/>
    <property type="evidence" value="ECO:0007669"/>
    <property type="project" value="InterPro"/>
</dbReference>
<dbReference type="GO" id="GO:0005524">
    <property type="term" value="F:ATP binding"/>
    <property type="evidence" value="ECO:0007669"/>
    <property type="project" value="UniProtKB-KW"/>
</dbReference>
<gene>
    <name evidence="8" type="primary">ruvB</name>
    <name evidence="8" type="ORF">GXX24_03820</name>
</gene>
<dbReference type="AlphaFoldDB" id="A0A832QWZ0"/>
<dbReference type="InterPro" id="IPR041445">
    <property type="entry name" value="AAA_lid_4"/>
</dbReference>
<dbReference type="SUPFAM" id="SSF52540">
    <property type="entry name" value="P-loop containing nucleoside triphosphate hydrolases"/>
    <property type="match status" value="1"/>
</dbReference>
<dbReference type="PANTHER" id="PTHR42848">
    <property type="match status" value="1"/>
</dbReference>
<reference evidence="8 9" key="1">
    <citation type="journal article" date="2020" name="Biotechnol. Biofuels">
        <title>New insights from the biogas microbiome by comprehensive genome-resolved metagenomics of nearly 1600 species originating from multiple anaerobic digesters.</title>
        <authorList>
            <person name="Campanaro S."/>
            <person name="Treu L."/>
            <person name="Rodriguez-R L.M."/>
            <person name="Kovalovszki A."/>
            <person name="Ziels R.M."/>
            <person name="Maus I."/>
            <person name="Zhu X."/>
            <person name="Kougias P.G."/>
            <person name="Basile A."/>
            <person name="Luo G."/>
            <person name="Schluter A."/>
            <person name="Konstantinidis K.T."/>
            <person name="Angelidaki I."/>
        </authorList>
    </citation>
    <scope>NUCLEOTIDE SEQUENCE [LARGE SCALE GENOMIC DNA]</scope>
    <source>
        <strain evidence="8">AS04akNAM_125</strain>
    </source>
</reference>
<dbReference type="SUPFAM" id="SSF46785">
    <property type="entry name" value="Winged helix' DNA-binding domain"/>
    <property type="match status" value="1"/>
</dbReference>
<sequence>PAMEDRALDIMIGEGPSARSVRIDLPKFTLVGATTRQGLLTTPLRDRFGIPVRLNFYTHAELEQVIGRAARLLGLGIASDGALEITKRSRGTPRIAGRLLRRVVDFALVEGDGRLTRELADMALTRLGVDDLGLDGADRRYLTLMAQHYGGGPVGVETLSAALSESRDAIEEVIEPYLLQKGLIQRTPRGRMLGQGGWRHLGLEAPRPQDSTQGGLFE</sequence>
<dbReference type="Pfam" id="PF05491">
    <property type="entry name" value="WHD_RuvB"/>
    <property type="match status" value="1"/>
</dbReference>
<dbReference type="RefSeq" id="WP_303729372.1">
    <property type="nucleotide sequence ID" value="NZ_DULP01000061.1"/>
</dbReference>
<dbReference type="PANTHER" id="PTHR42848:SF1">
    <property type="entry name" value="HOLLIDAY JUNCTION BRANCH MIGRATION COMPLEX SUBUNIT RUVB"/>
    <property type="match status" value="1"/>
</dbReference>
<organism evidence="8 9">
    <name type="scientific">Paracoccus solventivorans</name>
    <dbReference type="NCBI Taxonomy" id="53463"/>
    <lineage>
        <taxon>Bacteria</taxon>
        <taxon>Pseudomonadati</taxon>
        <taxon>Pseudomonadota</taxon>
        <taxon>Alphaproteobacteria</taxon>
        <taxon>Rhodobacterales</taxon>
        <taxon>Paracoccaceae</taxon>
        <taxon>Paracoccus</taxon>
    </lineage>
</organism>
<feature type="region of interest" description="Disordered" evidence="4">
    <location>
        <begin position="199"/>
        <end position="218"/>
    </location>
</feature>
<dbReference type="GO" id="GO:0003677">
    <property type="term" value="F:DNA binding"/>
    <property type="evidence" value="ECO:0007669"/>
    <property type="project" value="UniProtKB-KW"/>
</dbReference>
<dbReference type="HAMAP" id="MF_00016">
    <property type="entry name" value="DNA_HJ_migration_RuvB"/>
    <property type="match status" value="1"/>
</dbReference>
<feature type="domain" description="RuvB AAA lid" evidence="7">
    <location>
        <begin position="57"/>
        <end position="130"/>
    </location>
</feature>
<evidence type="ECO:0000256" key="2">
    <source>
        <dbReference type="ARBA" id="ARBA00022840"/>
    </source>
</evidence>